<evidence type="ECO:0000313" key="1">
    <source>
        <dbReference type="EMBL" id="MFC5888503.1"/>
    </source>
</evidence>
<accession>A0ABW1F5C8</accession>
<protein>
    <recommendedName>
        <fullName evidence="3">Secreted protein</fullName>
    </recommendedName>
</protein>
<evidence type="ECO:0000313" key="2">
    <source>
        <dbReference type="Proteomes" id="UP001596067"/>
    </source>
</evidence>
<keyword evidence="2" id="KW-1185">Reference proteome</keyword>
<reference evidence="2" key="1">
    <citation type="journal article" date="2019" name="Int. J. Syst. Evol. Microbiol.">
        <title>The Global Catalogue of Microorganisms (GCM) 10K type strain sequencing project: providing services to taxonomists for standard genome sequencing and annotation.</title>
        <authorList>
            <consortium name="The Broad Institute Genomics Platform"/>
            <consortium name="The Broad Institute Genome Sequencing Center for Infectious Disease"/>
            <person name="Wu L."/>
            <person name="Ma J."/>
        </authorList>
    </citation>
    <scope>NUCLEOTIDE SEQUENCE [LARGE SCALE GENOMIC DNA]</scope>
    <source>
        <strain evidence="2">CGMCC 4.1469</strain>
    </source>
</reference>
<comment type="caution">
    <text evidence="1">The sequence shown here is derived from an EMBL/GenBank/DDBJ whole genome shotgun (WGS) entry which is preliminary data.</text>
</comment>
<sequence length="77" mass="8240">MNALVVALAVCGAVACCWLYRIVTAPRTPTSDQPDDIGITPATDTQPAILWARYGATTRFSPVRGTQLPTTPEEPQP</sequence>
<dbReference type="Proteomes" id="UP001596067">
    <property type="component" value="Unassembled WGS sequence"/>
</dbReference>
<evidence type="ECO:0008006" key="3">
    <source>
        <dbReference type="Google" id="ProtNLM"/>
    </source>
</evidence>
<name>A0ABW1F5C8_9ACTN</name>
<dbReference type="RefSeq" id="WP_313763581.1">
    <property type="nucleotide sequence ID" value="NZ_BAAAVH010000113.1"/>
</dbReference>
<organism evidence="1 2">
    <name type="scientific">Kitasatospora aburaviensis</name>
    <dbReference type="NCBI Taxonomy" id="67265"/>
    <lineage>
        <taxon>Bacteria</taxon>
        <taxon>Bacillati</taxon>
        <taxon>Actinomycetota</taxon>
        <taxon>Actinomycetes</taxon>
        <taxon>Kitasatosporales</taxon>
        <taxon>Streptomycetaceae</taxon>
        <taxon>Kitasatospora</taxon>
    </lineage>
</organism>
<gene>
    <name evidence="1" type="ORF">ACFP0N_26400</name>
</gene>
<proteinExistence type="predicted"/>
<dbReference type="EMBL" id="JBHSOD010000041">
    <property type="protein sequence ID" value="MFC5888503.1"/>
    <property type="molecule type" value="Genomic_DNA"/>
</dbReference>